<organism evidence="2 3">
    <name type="scientific">Alicyclobacillus dauci</name>
    <dbReference type="NCBI Taxonomy" id="1475485"/>
    <lineage>
        <taxon>Bacteria</taxon>
        <taxon>Bacillati</taxon>
        <taxon>Bacillota</taxon>
        <taxon>Bacilli</taxon>
        <taxon>Bacillales</taxon>
        <taxon>Alicyclobacillaceae</taxon>
        <taxon>Alicyclobacillus</taxon>
    </lineage>
</organism>
<dbReference type="InterPro" id="IPR007312">
    <property type="entry name" value="Phosphoesterase"/>
</dbReference>
<accession>A0ABY6Z9Y1</accession>
<dbReference type="RefSeq" id="WP_268047053.1">
    <property type="nucleotide sequence ID" value="NZ_CP104065.1"/>
</dbReference>
<name>A0ABY6Z9Y1_9BACL</name>
<keyword evidence="2" id="KW-0614">Plasmid</keyword>
<dbReference type="Proteomes" id="UP001164803">
    <property type="component" value="Plasmid unnamed1"/>
</dbReference>
<evidence type="ECO:0000313" key="3">
    <source>
        <dbReference type="Proteomes" id="UP001164803"/>
    </source>
</evidence>
<evidence type="ECO:0000313" key="2">
    <source>
        <dbReference type="EMBL" id="WAH39337.1"/>
    </source>
</evidence>
<sequence>MTENPPAHVVIVVEENHSYSEIAGNPNAPFINSLMHRGANFTSYHGVQHPSQPNYLDLFSGANQGVTNDSCPHTFSAPNLASELFKKHLTFAGYAEDLPSTGYVGCTSGGVFGVGTNYARKHCPWVDFSNVPATSSKPFTSFPKDYNTLPTISIVIPNLQNDMHSGSVQAADNWLRRNIRPYTEWAKAHNSLLIVTWDEDDQSADNVIPTLYVGPMVKTGTYRQSLNHFNTLRTIEDLYGLSHLGKSRTELPISYIWT</sequence>
<dbReference type="InterPro" id="IPR017850">
    <property type="entry name" value="Alkaline_phosphatase_core_sf"/>
</dbReference>
<keyword evidence="3" id="KW-1185">Reference proteome</keyword>
<geneLocation type="plasmid" evidence="2 3">
    <name>unnamed1</name>
</geneLocation>
<proteinExistence type="predicted"/>
<dbReference type="Gene3D" id="3.40.720.10">
    <property type="entry name" value="Alkaline Phosphatase, subunit A"/>
    <property type="match status" value="1"/>
</dbReference>
<evidence type="ECO:0000256" key="1">
    <source>
        <dbReference type="ARBA" id="ARBA00022801"/>
    </source>
</evidence>
<reference evidence="2" key="1">
    <citation type="submission" date="2022-08" db="EMBL/GenBank/DDBJ databases">
        <title>Alicyclobacillus dauci DSM2870, complete genome.</title>
        <authorList>
            <person name="Wang Q."/>
            <person name="Cai R."/>
            <person name="Wang Z."/>
        </authorList>
    </citation>
    <scope>NUCLEOTIDE SEQUENCE</scope>
    <source>
        <strain evidence="2">DSM 28700</strain>
        <plasmid evidence="2">unnamed1</plasmid>
    </source>
</reference>
<dbReference type="Pfam" id="PF04185">
    <property type="entry name" value="Phosphoesterase"/>
    <property type="match status" value="1"/>
</dbReference>
<keyword evidence="1" id="KW-0378">Hydrolase</keyword>
<dbReference type="EMBL" id="CP104065">
    <property type="protein sequence ID" value="WAH39337.1"/>
    <property type="molecule type" value="Genomic_DNA"/>
</dbReference>
<protein>
    <submittedName>
        <fullName evidence="2">Alkaline phosphatase family protein</fullName>
    </submittedName>
</protein>
<gene>
    <name evidence="2" type="ORF">NZD86_23510</name>
</gene>
<dbReference type="PANTHER" id="PTHR31956:SF1">
    <property type="entry name" value="NON-SPECIFIC PHOSPHOLIPASE C1"/>
    <property type="match status" value="1"/>
</dbReference>
<dbReference type="PANTHER" id="PTHR31956">
    <property type="entry name" value="NON-SPECIFIC PHOSPHOLIPASE C4-RELATED"/>
    <property type="match status" value="1"/>
</dbReference>